<dbReference type="EMBL" id="KQ425850">
    <property type="protein sequence ID" value="KOF68931.1"/>
    <property type="molecule type" value="Genomic_DNA"/>
</dbReference>
<dbReference type="InterPro" id="IPR033708">
    <property type="entry name" value="Anticodon_Ile_BEm"/>
</dbReference>
<dbReference type="SUPFAM" id="SSF47323">
    <property type="entry name" value="Anticodon-binding domain of a subclass of class I aminoacyl-tRNA synthetases"/>
    <property type="match status" value="1"/>
</dbReference>
<dbReference type="NCBIfam" id="TIGR00392">
    <property type="entry name" value="ileS"/>
    <property type="match status" value="1"/>
</dbReference>
<keyword evidence="8 13" id="KW-0067">ATP-binding</keyword>
<keyword evidence="9 13" id="KW-0648">Protein biosynthesis</keyword>
<feature type="compositionally biased region" description="Polar residues" evidence="14">
    <location>
        <begin position="24"/>
        <end position="44"/>
    </location>
</feature>
<evidence type="ECO:0000313" key="17">
    <source>
        <dbReference type="EMBL" id="KOF68931.1"/>
    </source>
</evidence>
<dbReference type="STRING" id="37653.A0A0L8FW31"/>
<organism evidence="17">
    <name type="scientific">Octopus bimaculoides</name>
    <name type="common">California two-spotted octopus</name>
    <dbReference type="NCBI Taxonomy" id="37653"/>
    <lineage>
        <taxon>Eukaryota</taxon>
        <taxon>Metazoa</taxon>
        <taxon>Spiralia</taxon>
        <taxon>Lophotrochozoa</taxon>
        <taxon>Mollusca</taxon>
        <taxon>Cephalopoda</taxon>
        <taxon>Coleoidea</taxon>
        <taxon>Octopodiformes</taxon>
        <taxon>Octopoda</taxon>
        <taxon>Incirrata</taxon>
        <taxon>Octopodidae</taxon>
        <taxon>Octopus</taxon>
    </lineage>
</organism>
<dbReference type="InterPro" id="IPR009080">
    <property type="entry name" value="tRNAsynth_Ia_anticodon-bd"/>
</dbReference>
<dbReference type="PRINTS" id="PR00984">
    <property type="entry name" value="TRNASYNTHILE"/>
</dbReference>
<dbReference type="KEGG" id="obi:106880766"/>
<evidence type="ECO:0000256" key="2">
    <source>
        <dbReference type="ARBA" id="ARBA00005594"/>
    </source>
</evidence>
<name>A0A0L8FW31_OCTBM</name>
<dbReference type="GO" id="GO:0046872">
    <property type="term" value="F:metal ion binding"/>
    <property type="evidence" value="ECO:0007669"/>
    <property type="project" value="UniProtKB-KW"/>
</dbReference>
<keyword evidence="4" id="KW-0963">Cytoplasm</keyword>
<keyword evidence="5 13" id="KW-0436">Ligase</keyword>
<dbReference type="Pfam" id="PF00133">
    <property type="entry name" value="tRNA-synt_1"/>
    <property type="match status" value="1"/>
</dbReference>
<sequence length="1005" mass="113593">MLVTISRTRLLGFAESLHSRFTPSLHSTRGYSNKRQDSNESNNEGSEKKKTNLLLSLPKTKLTLTLRDGAAAKREKVIQEKTGFSKLYEWQRNQEQRPEFVLHDGPPYANGLLHVGHAVNKILKDIVNRHKLLEGYRIGYRPGWDCHGLPIELKAIKQKDNAVNDLRPLTIRDRARKFAKGAIKQQKATFKRWGILGDWNTPYLTMDPKYSSCQLNVFYSLYKKGLIYQDFMPVYWSPSSRTALAESELIYNTKHVSQSLWLTFDALTIPEGLVQLSEGKILKKPVKLFVWTTTPWTIPANQAICFGADIKYCCVETADTMYICCEEFVPTLKDILASPTEVTLTFEGSKLLSMTYCHPLNNEELPVYSASHVTSTKGTGLVHTAPAHGHEDFHLAIDHGLSVKSLIREDGSYSPEAGPQLANKVVGKDANETVLELLGDHVIKVEDFAHSYPYDWRTNQPVIIRASLQWFVDTSSVKETAIKCLDSVNIYPKSSQNSMLSQLESRTYWCISRQRSWGLPIPVFYCRSTGKPFITVDSVNHISKLFLEHGTDVWWKMSTEELLPESVLQKSGIKNSSGFVKGEDILDIWFDSGVSWACILQDSNEEADVYLEGLDQFGGWFLSSLLTSVALNEKPPFKSLVVHGFTVDAEGKKMSKSVGNVIDPMDIVDGSKASGIPSYGADVLRWWVASSGLQSNIPIGSSILSRCNEEVFRLRKTCRFLLGNLWDFTPEKHSVSYNQLLAQDSYMLHLLHDFALKVIQLYADHRYNKVTSIVDRFISADVSSFYSSVIKDRCYCDSRDSRERRSCQTVQYHVLDVLIRLLAPILPHFAEEVFQYLPKLQHQQDCNSLFKTTGHNINPEWEDLAGYHSFQPSLQIKARFNEMIGPETPSSFDVIIWASGDLYDNLKVLQPTNVSTNSTLVEVLQASQVSLSNQRLDSAMDDVELVTASCSLYKPDTDATEKHDYVMGVLPCQLYMCTRCRRSVAKSSALKFCSRCADVIAEDYQ</sequence>
<comment type="similarity">
    <text evidence="2 13">Belongs to the class-I aminoacyl-tRNA synthetase family.</text>
</comment>
<dbReference type="GO" id="GO:0000049">
    <property type="term" value="F:tRNA binding"/>
    <property type="evidence" value="ECO:0007669"/>
    <property type="project" value="InterPro"/>
</dbReference>
<dbReference type="GO" id="GO:0004822">
    <property type="term" value="F:isoleucine-tRNA ligase activity"/>
    <property type="evidence" value="ECO:0007669"/>
    <property type="project" value="UniProtKB-EC"/>
</dbReference>
<dbReference type="Gene3D" id="3.90.740.10">
    <property type="entry name" value="Valyl/Leucyl/Isoleucyl-tRNA synthetase, editing domain"/>
    <property type="match status" value="1"/>
</dbReference>
<dbReference type="GO" id="GO:0032543">
    <property type="term" value="P:mitochondrial translation"/>
    <property type="evidence" value="ECO:0007669"/>
    <property type="project" value="TreeGrafter"/>
</dbReference>
<evidence type="ECO:0000256" key="10">
    <source>
        <dbReference type="ARBA" id="ARBA00023146"/>
    </source>
</evidence>
<comment type="catalytic activity">
    <reaction evidence="12">
        <text>tRNA(Ile) + L-isoleucine + ATP = L-isoleucyl-tRNA(Ile) + AMP + diphosphate</text>
        <dbReference type="Rhea" id="RHEA:11060"/>
        <dbReference type="Rhea" id="RHEA-COMP:9666"/>
        <dbReference type="Rhea" id="RHEA-COMP:9695"/>
        <dbReference type="ChEBI" id="CHEBI:30616"/>
        <dbReference type="ChEBI" id="CHEBI:33019"/>
        <dbReference type="ChEBI" id="CHEBI:58045"/>
        <dbReference type="ChEBI" id="CHEBI:78442"/>
        <dbReference type="ChEBI" id="CHEBI:78528"/>
        <dbReference type="ChEBI" id="CHEBI:456215"/>
        <dbReference type="EC" id="6.1.1.5"/>
    </reaction>
</comment>
<evidence type="ECO:0000256" key="1">
    <source>
        <dbReference type="ARBA" id="ARBA00004173"/>
    </source>
</evidence>
<keyword evidence="6" id="KW-0479">Metal-binding</keyword>
<evidence type="ECO:0000256" key="12">
    <source>
        <dbReference type="ARBA" id="ARBA00048359"/>
    </source>
</evidence>
<proteinExistence type="inferred from homology"/>
<protein>
    <recommendedName>
        <fullName evidence="3">isoleucine--tRNA ligase</fullName>
        <ecNumber evidence="3">6.1.1.5</ecNumber>
    </recommendedName>
    <alternativeName>
        <fullName evidence="11">Isoleucyl-tRNA synthetase</fullName>
    </alternativeName>
</protein>
<feature type="region of interest" description="Disordered" evidence="14">
    <location>
        <begin position="24"/>
        <end position="52"/>
    </location>
</feature>
<evidence type="ECO:0000256" key="14">
    <source>
        <dbReference type="SAM" id="MobiDB-lite"/>
    </source>
</evidence>
<dbReference type="InterPro" id="IPR013155">
    <property type="entry name" value="M/V/L/I-tRNA-synth_anticd-bd"/>
</dbReference>
<dbReference type="AlphaFoldDB" id="A0A0L8FW31"/>
<evidence type="ECO:0000256" key="4">
    <source>
        <dbReference type="ARBA" id="ARBA00022490"/>
    </source>
</evidence>
<dbReference type="InterPro" id="IPR050081">
    <property type="entry name" value="Ile-tRNA_ligase"/>
</dbReference>
<evidence type="ECO:0000256" key="8">
    <source>
        <dbReference type="ARBA" id="ARBA00022840"/>
    </source>
</evidence>
<comment type="subcellular location">
    <subcellularLocation>
        <location evidence="1">Mitochondrion</location>
    </subcellularLocation>
</comment>
<dbReference type="Gene3D" id="3.40.50.620">
    <property type="entry name" value="HUPs"/>
    <property type="match status" value="2"/>
</dbReference>
<dbReference type="FunFam" id="3.90.740.10:FF:000009">
    <property type="entry name" value="Isoleucyl-tRNA synthetase 2, mitochondrial"/>
    <property type="match status" value="1"/>
</dbReference>
<accession>A0A0L8FW31</accession>
<reference evidence="17" key="1">
    <citation type="submission" date="2015-07" db="EMBL/GenBank/DDBJ databases">
        <title>MeaNS - Measles Nucleotide Surveillance Program.</title>
        <authorList>
            <person name="Tran T."/>
            <person name="Druce J."/>
        </authorList>
    </citation>
    <scope>NUCLEOTIDE SEQUENCE</scope>
    <source>
        <strain evidence="17">UCB-OBI-ISO-001</strain>
        <tissue evidence="17">Gonad</tissue>
    </source>
</reference>
<evidence type="ECO:0000256" key="5">
    <source>
        <dbReference type="ARBA" id="ARBA00022598"/>
    </source>
</evidence>
<gene>
    <name evidence="17" type="ORF">OCBIM_22006282mg</name>
</gene>
<dbReference type="InterPro" id="IPR014729">
    <property type="entry name" value="Rossmann-like_a/b/a_fold"/>
</dbReference>
<dbReference type="EC" id="6.1.1.5" evidence="3"/>
<feature type="domain" description="Methionyl/Valyl/Leucyl/Isoleucyl-tRNA synthetase anticodon-binding" evidence="16">
    <location>
        <begin position="744"/>
        <end position="843"/>
    </location>
</feature>
<evidence type="ECO:0000256" key="11">
    <source>
        <dbReference type="ARBA" id="ARBA00032665"/>
    </source>
</evidence>
<dbReference type="Pfam" id="PF08264">
    <property type="entry name" value="Anticodon_1"/>
    <property type="match status" value="1"/>
</dbReference>
<dbReference type="OrthoDB" id="10264412at2759"/>
<evidence type="ECO:0000259" key="16">
    <source>
        <dbReference type="Pfam" id="PF08264"/>
    </source>
</evidence>
<feature type="domain" description="Aminoacyl-tRNA synthetase class Ia" evidence="15">
    <location>
        <begin position="87"/>
        <end position="696"/>
    </location>
</feature>
<dbReference type="PROSITE" id="PS00178">
    <property type="entry name" value="AA_TRNA_LIGASE_I"/>
    <property type="match status" value="1"/>
</dbReference>
<keyword evidence="7 13" id="KW-0547">Nucleotide-binding</keyword>
<dbReference type="GO" id="GO:0005524">
    <property type="term" value="F:ATP binding"/>
    <property type="evidence" value="ECO:0007669"/>
    <property type="project" value="UniProtKB-KW"/>
</dbReference>
<evidence type="ECO:0000256" key="9">
    <source>
        <dbReference type="ARBA" id="ARBA00022917"/>
    </source>
</evidence>
<dbReference type="InterPro" id="IPR002300">
    <property type="entry name" value="aa-tRNA-synth_Ia"/>
</dbReference>
<dbReference type="OMA" id="HCWRCKT"/>
<keyword evidence="10 13" id="KW-0030">Aminoacyl-tRNA synthetase</keyword>
<dbReference type="GO" id="GO:0005739">
    <property type="term" value="C:mitochondrion"/>
    <property type="evidence" value="ECO:0007669"/>
    <property type="project" value="UniProtKB-SubCell"/>
</dbReference>
<dbReference type="GO" id="GO:0002161">
    <property type="term" value="F:aminoacyl-tRNA deacylase activity"/>
    <property type="evidence" value="ECO:0007669"/>
    <property type="project" value="InterPro"/>
</dbReference>
<dbReference type="CDD" id="cd07960">
    <property type="entry name" value="Anticodon_Ia_Ile_BEm"/>
    <property type="match status" value="1"/>
</dbReference>
<dbReference type="PANTHER" id="PTHR42765:SF1">
    <property type="entry name" value="ISOLEUCINE--TRNA LIGASE, MITOCHONDRIAL"/>
    <property type="match status" value="1"/>
</dbReference>
<dbReference type="SUPFAM" id="SSF52374">
    <property type="entry name" value="Nucleotidylyl transferase"/>
    <property type="match status" value="1"/>
</dbReference>
<dbReference type="FunFam" id="3.40.50.620:FF:000111">
    <property type="entry name" value="Mitochondrial isoleucyl-tRNA synthetase"/>
    <property type="match status" value="1"/>
</dbReference>
<dbReference type="SUPFAM" id="SSF50677">
    <property type="entry name" value="ValRS/IleRS/LeuRS editing domain"/>
    <property type="match status" value="1"/>
</dbReference>
<dbReference type="GO" id="GO:0006428">
    <property type="term" value="P:isoleucyl-tRNA aminoacylation"/>
    <property type="evidence" value="ECO:0007669"/>
    <property type="project" value="InterPro"/>
</dbReference>
<dbReference type="InterPro" id="IPR009008">
    <property type="entry name" value="Val/Leu/Ile-tRNA-synth_edit"/>
</dbReference>
<dbReference type="Gene3D" id="1.10.730.20">
    <property type="match status" value="1"/>
</dbReference>
<evidence type="ECO:0000256" key="6">
    <source>
        <dbReference type="ARBA" id="ARBA00022723"/>
    </source>
</evidence>
<dbReference type="FunFam" id="3.40.50.620:FF:000128">
    <property type="entry name" value="Isoleucyl-tRNA synthetase 2, mitochondrial"/>
    <property type="match status" value="1"/>
</dbReference>
<dbReference type="InterPro" id="IPR002301">
    <property type="entry name" value="Ile-tRNA-ligase"/>
</dbReference>
<evidence type="ECO:0000256" key="7">
    <source>
        <dbReference type="ARBA" id="ARBA00022741"/>
    </source>
</evidence>
<evidence type="ECO:0000256" key="13">
    <source>
        <dbReference type="RuleBase" id="RU363035"/>
    </source>
</evidence>
<dbReference type="PANTHER" id="PTHR42765">
    <property type="entry name" value="SOLEUCYL-TRNA SYNTHETASE"/>
    <property type="match status" value="1"/>
</dbReference>
<evidence type="ECO:0000259" key="15">
    <source>
        <dbReference type="Pfam" id="PF00133"/>
    </source>
</evidence>
<evidence type="ECO:0000256" key="3">
    <source>
        <dbReference type="ARBA" id="ARBA00013165"/>
    </source>
</evidence>
<dbReference type="InterPro" id="IPR001412">
    <property type="entry name" value="aa-tRNA-synth_I_CS"/>
</dbReference>